<evidence type="ECO:0000256" key="1">
    <source>
        <dbReference type="SAM" id="MobiDB-lite"/>
    </source>
</evidence>
<evidence type="ECO:0000313" key="3">
    <source>
        <dbReference type="Proteomes" id="UP001333110"/>
    </source>
</evidence>
<evidence type="ECO:0000313" key="2">
    <source>
        <dbReference type="EMBL" id="KAK4828433.1"/>
    </source>
</evidence>
<keyword evidence="3" id="KW-1185">Reference proteome</keyword>
<feature type="region of interest" description="Disordered" evidence="1">
    <location>
        <begin position="109"/>
        <end position="130"/>
    </location>
</feature>
<dbReference type="EMBL" id="JAUNZN010000002">
    <property type="protein sequence ID" value="KAK4828433.1"/>
    <property type="molecule type" value="Genomic_DNA"/>
</dbReference>
<accession>A0AAN7NJ50</accession>
<feature type="region of interest" description="Disordered" evidence="1">
    <location>
        <begin position="168"/>
        <end position="209"/>
    </location>
</feature>
<dbReference type="AlphaFoldDB" id="A0AAN7NJ50"/>
<feature type="compositionally biased region" description="Polar residues" evidence="1">
    <location>
        <begin position="113"/>
        <end position="123"/>
    </location>
</feature>
<proteinExistence type="predicted"/>
<dbReference type="Proteomes" id="UP001333110">
    <property type="component" value="Unassembled WGS sequence"/>
</dbReference>
<comment type="caution">
    <text evidence="2">The sequence shown here is derived from an EMBL/GenBank/DDBJ whole genome shotgun (WGS) entry which is preliminary data.</text>
</comment>
<name>A0AAN7NJ50_MYCAM</name>
<sequence>MSTVNHRNRFPRQAVRMKAIQNKLRDRVNGIGVRAGEYTSEVESRGAYLVEPTKTREWDRPPLHNASEEVNGIKDHKSLQTRYTPDSLEQRIKANGIIRDEKADTVIPDVTGTEDNSQATSHKVSPKQYEATNTGHTGLKMHMGVRLAQFLTGEVTAAWLTSKAQGGWRGRGMLRHGERRPGPCPAEQHGLSQQGDSSKRTPARGRQLSLQQVVTLTTAALRRIARLRPGPAARPPAWHQTPPL</sequence>
<reference evidence="2 3" key="1">
    <citation type="journal article" date="2023" name="J. Hered.">
        <title>Chromosome-level genome of the wood stork (Mycteria americana) provides insight into avian chromosome evolution.</title>
        <authorList>
            <person name="Flamio R. Jr."/>
            <person name="Ramstad K.M."/>
        </authorList>
    </citation>
    <scope>NUCLEOTIDE SEQUENCE [LARGE SCALE GENOMIC DNA]</scope>
    <source>
        <strain evidence="2">JAX WOST 10</strain>
    </source>
</reference>
<gene>
    <name evidence="2" type="ORF">QYF61_026590</name>
</gene>
<protein>
    <submittedName>
        <fullName evidence="2">Uncharacterized protein</fullName>
    </submittedName>
</protein>
<organism evidence="2 3">
    <name type="scientific">Mycteria americana</name>
    <name type="common">Wood stork</name>
    <dbReference type="NCBI Taxonomy" id="33587"/>
    <lineage>
        <taxon>Eukaryota</taxon>
        <taxon>Metazoa</taxon>
        <taxon>Chordata</taxon>
        <taxon>Craniata</taxon>
        <taxon>Vertebrata</taxon>
        <taxon>Euteleostomi</taxon>
        <taxon>Archelosauria</taxon>
        <taxon>Archosauria</taxon>
        <taxon>Dinosauria</taxon>
        <taxon>Saurischia</taxon>
        <taxon>Theropoda</taxon>
        <taxon>Coelurosauria</taxon>
        <taxon>Aves</taxon>
        <taxon>Neognathae</taxon>
        <taxon>Neoaves</taxon>
        <taxon>Aequornithes</taxon>
        <taxon>Ciconiiformes</taxon>
        <taxon>Ciconiidae</taxon>
        <taxon>Mycteria</taxon>
    </lineage>
</organism>